<feature type="compositionally biased region" description="Basic and acidic residues" evidence="1">
    <location>
        <begin position="23"/>
        <end position="37"/>
    </location>
</feature>
<reference evidence="3 4" key="1">
    <citation type="submission" date="2019-05" db="EMBL/GenBank/DDBJ databases">
        <title>Another draft genome of Portunus trituberculatus and its Hox gene families provides insights of decapod evolution.</title>
        <authorList>
            <person name="Jeong J.-H."/>
            <person name="Song I."/>
            <person name="Kim S."/>
            <person name="Choi T."/>
            <person name="Kim D."/>
            <person name="Ryu S."/>
            <person name="Kim W."/>
        </authorList>
    </citation>
    <scope>NUCLEOTIDE SEQUENCE [LARGE SCALE GENOMIC DNA]</scope>
    <source>
        <tissue evidence="3">Muscle</tissue>
    </source>
</reference>
<evidence type="ECO:0000256" key="1">
    <source>
        <dbReference type="SAM" id="MobiDB-lite"/>
    </source>
</evidence>
<keyword evidence="2" id="KW-0472">Membrane</keyword>
<keyword evidence="2" id="KW-1133">Transmembrane helix</keyword>
<evidence type="ECO:0000313" key="3">
    <source>
        <dbReference type="EMBL" id="MPC87101.1"/>
    </source>
</evidence>
<feature type="region of interest" description="Disordered" evidence="1">
    <location>
        <begin position="1"/>
        <end position="37"/>
    </location>
</feature>
<evidence type="ECO:0000256" key="2">
    <source>
        <dbReference type="SAM" id="Phobius"/>
    </source>
</evidence>
<proteinExistence type="predicted"/>
<organism evidence="3 4">
    <name type="scientific">Portunus trituberculatus</name>
    <name type="common">Swimming crab</name>
    <name type="synonym">Neptunus trituberculatus</name>
    <dbReference type="NCBI Taxonomy" id="210409"/>
    <lineage>
        <taxon>Eukaryota</taxon>
        <taxon>Metazoa</taxon>
        <taxon>Ecdysozoa</taxon>
        <taxon>Arthropoda</taxon>
        <taxon>Crustacea</taxon>
        <taxon>Multicrustacea</taxon>
        <taxon>Malacostraca</taxon>
        <taxon>Eumalacostraca</taxon>
        <taxon>Eucarida</taxon>
        <taxon>Decapoda</taxon>
        <taxon>Pleocyemata</taxon>
        <taxon>Brachyura</taxon>
        <taxon>Eubrachyura</taxon>
        <taxon>Portunoidea</taxon>
        <taxon>Portunidae</taxon>
        <taxon>Portuninae</taxon>
        <taxon>Portunus</taxon>
    </lineage>
</organism>
<comment type="caution">
    <text evidence="3">The sequence shown here is derived from an EMBL/GenBank/DDBJ whole genome shotgun (WGS) entry which is preliminary data.</text>
</comment>
<feature type="transmembrane region" description="Helical" evidence="2">
    <location>
        <begin position="75"/>
        <end position="95"/>
    </location>
</feature>
<keyword evidence="4" id="KW-1185">Reference proteome</keyword>
<keyword evidence="2" id="KW-0812">Transmembrane</keyword>
<dbReference type="AlphaFoldDB" id="A0A5B7INQ0"/>
<dbReference type="Proteomes" id="UP000324222">
    <property type="component" value="Unassembled WGS sequence"/>
</dbReference>
<accession>A0A5B7INQ0</accession>
<name>A0A5B7INQ0_PORTR</name>
<gene>
    <name evidence="3" type="ORF">E2C01_081952</name>
</gene>
<evidence type="ECO:0000313" key="4">
    <source>
        <dbReference type="Proteomes" id="UP000324222"/>
    </source>
</evidence>
<sequence length="97" mass="10982">MEENVTRHSSKWHNAAYTNNVLDSREPRDETPDGRTKETRYGYPWYRTVLCPLPSAPVQPSPLADEYLIVSSQDASFLLLACAYVGVLLAAWTCFTE</sequence>
<dbReference type="EMBL" id="VSRR010073510">
    <property type="protein sequence ID" value="MPC87101.1"/>
    <property type="molecule type" value="Genomic_DNA"/>
</dbReference>
<protein>
    <submittedName>
        <fullName evidence="3">Uncharacterized protein</fullName>
    </submittedName>
</protein>